<accession>A0A1G8IEC2</accession>
<protein>
    <submittedName>
        <fullName evidence="4">ABC-2 type transport system ATP-binding protein</fullName>
    </submittedName>
</protein>
<dbReference type="SMART" id="SM00382">
    <property type="entry name" value="AAA"/>
    <property type="match status" value="1"/>
</dbReference>
<gene>
    <name evidence="4" type="ORF">SAMN05216192_103212</name>
</gene>
<keyword evidence="5" id="KW-1185">Reference proteome</keyword>
<evidence type="ECO:0000259" key="3">
    <source>
        <dbReference type="PROSITE" id="PS50893"/>
    </source>
</evidence>
<dbReference type="Proteomes" id="UP000199050">
    <property type="component" value="Unassembled WGS sequence"/>
</dbReference>
<dbReference type="OrthoDB" id="9804819at2"/>
<organism evidence="4 5">
    <name type="scientific">Paenibacillus typhae</name>
    <dbReference type="NCBI Taxonomy" id="1174501"/>
    <lineage>
        <taxon>Bacteria</taxon>
        <taxon>Bacillati</taxon>
        <taxon>Bacillota</taxon>
        <taxon>Bacilli</taxon>
        <taxon>Bacillales</taxon>
        <taxon>Paenibacillaceae</taxon>
        <taxon>Paenibacillus</taxon>
    </lineage>
</organism>
<sequence length="305" mass="34488">MRTIFSGEAIDFSYNKKEPVLDGLSISITDKQIYGLLGPNGAGKSTLTKVMLGLENPQKGKLQWFNEYPNQSTKSRVGYVPQDLALIYDLSAYENVEFFGKLYNLKGEKLKKQVRYALEFVGLWEERKQKPKKFSGGMKRRLNIACGIVHNPDVIILDEPTVGVDPQSRNRILDAILELNQLGTTIVYISHYMEEVEKICSHVGIIDNGTLLCEGRLSDILEAYTDQAILKLELQQKSSAYTARLADYTVVAIEDNKIELAVPKNNVGVISEIKDRLGDELKSFQYISPNLEQVFFKLTKKNLRD</sequence>
<evidence type="ECO:0000313" key="5">
    <source>
        <dbReference type="Proteomes" id="UP000199050"/>
    </source>
</evidence>
<keyword evidence="1" id="KW-0547">Nucleotide-binding</keyword>
<dbReference type="InterPro" id="IPR017871">
    <property type="entry name" value="ABC_transporter-like_CS"/>
</dbReference>
<feature type="domain" description="ABC transporter" evidence="3">
    <location>
        <begin position="5"/>
        <end position="233"/>
    </location>
</feature>
<dbReference type="PANTHER" id="PTHR43582:SF2">
    <property type="entry name" value="LINEARMYCIN RESISTANCE ATP-BINDING PROTEIN LNRL"/>
    <property type="match status" value="1"/>
</dbReference>
<dbReference type="PROSITE" id="PS00211">
    <property type="entry name" value="ABC_TRANSPORTER_1"/>
    <property type="match status" value="1"/>
</dbReference>
<name>A0A1G8IEC2_9BACL</name>
<dbReference type="EMBL" id="FNDX01000003">
    <property type="protein sequence ID" value="SDI17265.1"/>
    <property type="molecule type" value="Genomic_DNA"/>
</dbReference>
<dbReference type="SUPFAM" id="SSF52540">
    <property type="entry name" value="P-loop containing nucleoside triphosphate hydrolases"/>
    <property type="match status" value="1"/>
</dbReference>
<keyword evidence="2 4" id="KW-0067">ATP-binding</keyword>
<dbReference type="PROSITE" id="PS50893">
    <property type="entry name" value="ABC_TRANSPORTER_2"/>
    <property type="match status" value="1"/>
</dbReference>
<evidence type="ECO:0000256" key="2">
    <source>
        <dbReference type="ARBA" id="ARBA00022840"/>
    </source>
</evidence>
<dbReference type="InterPro" id="IPR003593">
    <property type="entry name" value="AAA+_ATPase"/>
</dbReference>
<dbReference type="STRING" id="1174501.SAMN05216192_103212"/>
<evidence type="ECO:0000313" key="4">
    <source>
        <dbReference type="EMBL" id="SDI17265.1"/>
    </source>
</evidence>
<dbReference type="InterPro" id="IPR003439">
    <property type="entry name" value="ABC_transporter-like_ATP-bd"/>
</dbReference>
<dbReference type="GO" id="GO:0016887">
    <property type="term" value="F:ATP hydrolysis activity"/>
    <property type="evidence" value="ECO:0007669"/>
    <property type="project" value="InterPro"/>
</dbReference>
<dbReference type="AlphaFoldDB" id="A0A1G8IEC2"/>
<dbReference type="Gene3D" id="3.40.50.300">
    <property type="entry name" value="P-loop containing nucleotide triphosphate hydrolases"/>
    <property type="match status" value="1"/>
</dbReference>
<evidence type="ECO:0000256" key="1">
    <source>
        <dbReference type="ARBA" id="ARBA00022741"/>
    </source>
</evidence>
<dbReference type="RefSeq" id="WP_090712559.1">
    <property type="nucleotide sequence ID" value="NZ_CBCSKY010000001.1"/>
</dbReference>
<reference evidence="5" key="1">
    <citation type="submission" date="2016-10" db="EMBL/GenBank/DDBJ databases">
        <authorList>
            <person name="Varghese N."/>
            <person name="Submissions S."/>
        </authorList>
    </citation>
    <scope>NUCLEOTIDE SEQUENCE [LARGE SCALE GENOMIC DNA]</scope>
    <source>
        <strain evidence="5">CGMCC 1.11012</strain>
    </source>
</reference>
<dbReference type="Pfam" id="PF00005">
    <property type="entry name" value="ABC_tran"/>
    <property type="match status" value="1"/>
</dbReference>
<proteinExistence type="predicted"/>
<dbReference type="PANTHER" id="PTHR43582">
    <property type="entry name" value="LINEARMYCIN RESISTANCE ATP-BINDING PROTEIN LNRL"/>
    <property type="match status" value="1"/>
</dbReference>
<dbReference type="GO" id="GO:0005524">
    <property type="term" value="F:ATP binding"/>
    <property type="evidence" value="ECO:0007669"/>
    <property type="project" value="UniProtKB-KW"/>
</dbReference>
<dbReference type="InterPro" id="IPR027417">
    <property type="entry name" value="P-loop_NTPase"/>
</dbReference>